<evidence type="ECO:0000259" key="2">
    <source>
        <dbReference type="SMART" id="SM00487"/>
    </source>
</evidence>
<dbReference type="InParanoid" id="A0A2I1DIM2"/>
<feature type="compositionally biased region" description="Basic and acidic residues" evidence="1">
    <location>
        <begin position="860"/>
        <end position="876"/>
    </location>
</feature>
<dbReference type="PANTHER" id="PTHR10799">
    <property type="entry name" value="SNF2/RAD54 HELICASE FAMILY"/>
    <property type="match status" value="1"/>
</dbReference>
<evidence type="ECO:0000256" key="1">
    <source>
        <dbReference type="SAM" id="MobiDB-lite"/>
    </source>
</evidence>
<dbReference type="InterPro" id="IPR014001">
    <property type="entry name" value="Helicase_ATP-bd"/>
</dbReference>
<dbReference type="SMART" id="SM00487">
    <property type="entry name" value="DEXDc"/>
    <property type="match status" value="1"/>
</dbReference>
<feature type="region of interest" description="Disordered" evidence="1">
    <location>
        <begin position="857"/>
        <end position="878"/>
    </location>
</feature>
<name>A0A2I1DIM2_9PROT</name>
<dbReference type="SUPFAM" id="SSF52540">
    <property type="entry name" value="P-loop containing nucleoside triphosphate hydrolases"/>
    <property type="match status" value="2"/>
</dbReference>
<feature type="domain" description="Helicase ATP-binding" evidence="2">
    <location>
        <begin position="50"/>
        <end position="452"/>
    </location>
</feature>
<evidence type="ECO:0000313" key="4">
    <source>
        <dbReference type="Proteomes" id="UP000234329"/>
    </source>
</evidence>
<proteinExistence type="predicted"/>
<sequence length="891" mass="98971">MQIKKETMMDFMGKFGGVFFQKAAEALKPTFVPGTDKAGIWEAAVDAIPKKRNPFPGQKTLIAAVAAHLYGKDRRAIILSADMGTGKTLMATLLAALGTNLRRPQRVICMVPPHLVGKWAREITITIPDAKVVTINDGGSIGRLYKAAQENPDAPEKSEFWIVGRVRARMSFMRKSGIAAHSNDSFLDLTGQKGRLKGHQCPDCGGTIVKRVTEKEIEKFSDSDRRGLIYLGDSETDDMEKGDVQYVWMPNAEYFSKGRKTCQWTYSEQKGLQTGCGAQLWQATRRSKSDTDDLIKKSLVAVEGIGETKAGLILSLESRDQILSDLGSGKIHPDLASILGKSATAKVWNHLQTQGFSGADGNYAISEFIKRKLPKHWFDISVFDELHELDGDDTAQGVAMGVIAGCTKKIVGLTGTLVDGYAGSLFPLLFRINPRQMQRMGFKAGDAAIFQREKGVIKEISVEYSEDEFKQSKGKKKSYKQVKNLPGLHPTVITDFLLPNTVFIELQDMEEGLQKLGRKHGVDIRLLPSYRETYISVQLREEQKVRMKAFTHKMVDIIKTAKSEKNRRVMAQAFHTLLYGADGCFEEVVFGDVKLKPDIPGELLEKEKILVDLALREHAAGRKLLVYSIYTDRPDLLTRYANILADAGLKSRVMRSSVPTHKREEWLQKSLQEGVDVLLCNQEIVKTGLDMYEFPTILYMQTGYSSNTILQSSKRSWRIGQVNPVRTYFASYADSPQMTVMKLVAKKLAVANQAKGNIADTSLTHLIDDDDGNSLMAMANEILESIRSTDHDPIVGSITKLAEDSLVGEYGATPMANIARVLKMENAAHTPQPAVQKASKKPLDPMDILSVVFATANQNSKKEHEAKPEKKPDSVKRISNSILVEDPFDLF</sequence>
<dbReference type="Gene3D" id="3.40.50.300">
    <property type="entry name" value="P-loop containing nucleotide triphosphate hydrolases"/>
    <property type="match status" value="2"/>
</dbReference>
<reference evidence="3 4" key="1">
    <citation type="submission" date="2017-03" db="EMBL/GenBank/DDBJ databases">
        <title>Draft genime sequence of the acidophilic sulfur-oxidizing bacterium Acidithiobacillus sp. SH, isolated from seawater.</title>
        <authorList>
            <person name="Sharmin S."/>
            <person name="Tokuhisa M."/>
            <person name="Kanao T."/>
            <person name="Kamimura K."/>
        </authorList>
    </citation>
    <scope>NUCLEOTIDE SEQUENCE [LARGE SCALE GENOMIC DNA]</scope>
    <source>
        <strain evidence="3 4">SH</strain>
    </source>
</reference>
<dbReference type="InterPro" id="IPR027417">
    <property type="entry name" value="P-loop_NTPase"/>
</dbReference>
<protein>
    <recommendedName>
        <fullName evidence="2">Helicase ATP-binding domain-containing protein</fullName>
    </recommendedName>
</protein>
<keyword evidence="4" id="KW-1185">Reference proteome</keyword>
<dbReference type="InterPro" id="IPR001650">
    <property type="entry name" value="Helicase_C-like"/>
</dbReference>
<gene>
    <name evidence="3" type="ORF">B1757_13400</name>
</gene>
<dbReference type="Pfam" id="PF00271">
    <property type="entry name" value="Helicase_C"/>
    <property type="match status" value="1"/>
</dbReference>
<dbReference type="Proteomes" id="UP000234329">
    <property type="component" value="Unassembled WGS sequence"/>
</dbReference>
<evidence type="ECO:0000313" key="3">
    <source>
        <dbReference type="EMBL" id="PKY09719.1"/>
    </source>
</evidence>
<dbReference type="AlphaFoldDB" id="A0A2I1DIM2"/>
<organism evidence="3 4">
    <name type="scientific">Acidithiobacillus marinus</name>
    <dbReference type="NCBI Taxonomy" id="187490"/>
    <lineage>
        <taxon>Bacteria</taxon>
        <taxon>Pseudomonadati</taxon>
        <taxon>Pseudomonadota</taxon>
        <taxon>Acidithiobacillia</taxon>
        <taxon>Acidithiobacillales</taxon>
        <taxon>Acidithiobacillaceae</taxon>
        <taxon>Acidithiobacillus</taxon>
    </lineage>
</organism>
<comment type="caution">
    <text evidence="3">The sequence shown here is derived from an EMBL/GenBank/DDBJ whole genome shotgun (WGS) entry which is preliminary data.</text>
</comment>
<dbReference type="EMBL" id="MXAV01000052">
    <property type="protein sequence ID" value="PKY09719.1"/>
    <property type="molecule type" value="Genomic_DNA"/>
</dbReference>
<dbReference type="OrthoDB" id="9760715at2"/>
<dbReference type="RefSeq" id="WP_101538809.1">
    <property type="nucleotide sequence ID" value="NZ_MXAV01000052.1"/>
</dbReference>
<accession>A0A2I1DIM2</accession>